<feature type="domain" description="Methyl-accepting transducer" evidence="4">
    <location>
        <begin position="176"/>
        <end position="269"/>
    </location>
</feature>
<dbReference type="GO" id="GO:0007165">
    <property type="term" value="P:signal transduction"/>
    <property type="evidence" value="ECO:0007669"/>
    <property type="project" value="UniProtKB-KW"/>
</dbReference>
<dbReference type="GO" id="GO:0016020">
    <property type="term" value="C:membrane"/>
    <property type="evidence" value="ECO:0007669"/>
    <property type="project" value="InterPro"/>
</dbReference>
<feature type="transmembrane region" description="Helical" evidence="3">
    <location>
        <begin position="12"/>
        <end position="30"/>
    </location>
</feature>
<comment type="caution">
    <text evidence="5">The sequence shown here is derived from an EMBL/GenBank/DDBJ whole genome shotgun (WGS) entry which is preliminary data.</text>
</comment>
<evidence type="ECO:0000259" key="4">
    <source>
        <dbReference type="PROSITE" id="PS50111"/>
    </source>
</evidence>
<dbReference type="SUPFAM" id="SSF58104">
    <property type="entry name" value="Methyl-accepting chemotaxis protein (MCP) signaling domain"/>
    <property type="match status" value="1"/>
</dbReference>
<name>A0A4R7AXM6_9NEIS</name>
<keyword evidence="3" id="KW-1133">Transmembrane helix</keyword>
<keyword evidence="6" id="KW-1185">Reference proteome</keyword>
<dbReference type="PANTHER" id="PTHR32089:SF41">
    <property type="entry name" value="METHYL-ACCEPTING CHEMOTAXIS PROTEIN"/>
    <property type="match status" value="1"/>
</dbReference>
<gene>
    <name evidence="5" type="ORF">DFP86_12011</name>
</gene>
<organism evidence="5 6">
    <name type="scientific">Paludibacterium purpuratum</name>
    <dbReference type="NCBI Taxonomy" id="1144873"/>
    <lineage>
        <taxon>Bacteria</taxon>
        <taxon>Pseudomonadati</taxon>
        <taxon>Pseudomonadota</taxon>
        <taxon>Betaproteobacteria</taxon>
        <taxon>Neisseriales</taxon>
        <taxon>Chromobacteriaceae</taxon>
        <taxon>Paludibacterium</taxon>
    </lineage>
</organism>
<feature type="transmembrane region" description="Helical" evidence="3">
    <location>
        <begin position="36"/>
        <end position="56"/>
    </location>
</feature>
<keyword evidence="3" id="KW-0812">Transmembrane</keyword>
<evidence type="ECO:0000256" key="2">
    <source>
        <dbReference type="PROSITE-ProRule" id="PRU00284"/>
    </source>
</evidence>
<dbReference type="Gene3D" id="1.10.287.950">
    <property type="entry name" value="Methyl-accepting chemotaxis protein"/>
    <property type="match status" value="1"/>
</dbReference>
<evidence type="ECO:0000256" key="1">
    <source>
        <dbReference type="ARBA" id="ARBA00023224"/>
    </source>
</evidence>
<dbReference type="PROSITE" id="PS50111">
    <property type="entry name" value="CHEMOTAXIS_TRANSDUC_2"/>
    <property type="match status" value="1"/>
</dbReference>
<sequence length="384" mass="41511">MSPGSVFVQTRTVLVVLAGCALMLLMPVLFDSAWIAAIVGVVLLLAGWFGATRLAASHARTLKAVPDDLLAVQAEWRLAPRHFAIEQTSEAQTELARTKTLIGDAVATLVQSFDGLAREAEAQLYLAQSLARGESTEQQATVYGISFKQFVDEIAQTMETFVAKTVENSKSAILLVEQMERIVTEVNSVNTLLDEIGSINNQTNMLALNAAIEAARAGELGRGFAVVADEVRNLSGRTESFSGQIRELIAKVGHSVNDAESLINQLASQDMMFTLQAKQRLSETSSRIAQLDDSMTQSLQSLQVGVAKLSTEVGDAVRCLQFQDMTSQLLDHIRRRLGGIEEALDLLGDAPPADVQQQLREIGERLSHSPVLQTAMGSGSVDLF</sequence>
<dbReference type="SMART" id="SM00283">
    <property type="entry name" value="MA"/>
    <property type="match status" value="1"/>
</dbReference>
<evidence type="ECO:0000313" key="6">
    <source>
        <dbReference type="Proteomes" id="UP000295611"/>
    </source>
</evidence>
<dbReference type="EMBL" id="SNZP01000020">
    <property type="protein sequence ID" value="TDR71056.1"/>
    <property type="molecule type" value="Genomic_DNA"/>
</dbReference>
<protein>
    <submittedName>
        <fullName evidence="5">Methyl-accepting chemotaxis protein</fullName>
    </submittedName>
</protein>
<dbReference type="InterPro" id="IPR004089">
    <property type="entry name" value="MCPsignal_dom"/>
</dbReference>
<dbReference type="AlphaFoldDB" id="A0A4R7AXM6"/>
<dbReference type="PANTHER" id="PTHR32089">
    <property type="entry name" value="METHYL-ACCEPTING CHEMOTAXIS PROTEIN MCPB"/>
    <property type="match status" value="1"/>
</dbReference>
<dbReference type="Pfam" id="PF00015">
    <property type="entry name" value="MCPsignal"/>
    <property type="match status" value="1"/>
</dbReference>
<proteinExistence type="predicted"/>
<keyword evidence="1 2" id="KW-0807">Transducer</keyword>
<evidence type="ECO:0000313" key="5">
    <source>
        <dbReference type="EMBL" id="TDR71056.1"/>
    </source>
</evidence>
<evidence type="ECO:0000256" key="3">
    <source>
        <dbReference type="SAM" id="Phobius"/>
    </source>
</evidence>
<dbReference type="Proteomes" id="UP000295611">
    <property type="component" value="Unassembled WGS sequence"/>
</dbReference>
<accession>A0A4R7AXM6</accession>
<keyword evidence="3" id="KW-0472">Membrane</keyword>
<reference evidence="5 6" key="1">
    <citation type="submission" date="2019-03" db="EMBL/GenBank/DDBJ databases">
        <title>Genomic Encyclopedia of Type Strains, Phase III (KMG-III): the genomes of soil and plant-associated and newly described type strains.</title>
        <authorList>
            <person name="Whitman W."/>
        </authorList>
    </citation>
    <scope>NUCLEOTIDE SEQUENCE [LARGE SCALE GENOMIC DNA]</scope>
    <source>
        <strain evidence="5 6">CECT 8976</strain>
    </source>
</reference>